<keyword evidence="2" id="KW-1185">Reference proteome</keyword>
<gene>
    <name evidence="1" type="ORF">GCM10010307_78680</name>
</gene>
<proteinExistence type="predicted"/>
<organism evidence="1 2">
    <name type="scientific">Streptomyces vastus</name>
    <dbReference type="NCBI Taxonomy" id="285451"/>
    <lineage>
        <taxon>Bacteria</taxon>
        <taxon>Bacillati</taxon>
        <taxon>Actinomycetota</taxon>
        <taxon>Actinomycetes</taxon>
        <taxon>Kitasatosporales</taxon>
        <taxon>Streptomycetaceae</taxon>
        <taxon>Streptomyces</taxon>
    </lineage>
</organism>
<reference evidence="1 2" key="1">
    <citation type="journal article" date="2019" name="Int. J. Syst. Evol. Microbiol.">
        <title>The Global Catalogue of Microorganisms (GCM) 10K type strain sequencing project: providing services to taxonomists for standard genome sequencing and annotation.</title>
        <authorList>
            <consortium name="The Broad Institute Genomics Platform"/>
            <consortium name="The Broad Institute Genome Sequencing Center for Infectious Disease"/>
            <person name="Wu L."/>
            <person name="Ma J."/>
        </authorList>
    </citation>
    <scope>NUCLEOTIDE SEQUENCE [LARGE SCALE GENOMIC DNA]</scope>
    <source>
        <strain evidence="1 2">JCM 4524</strain>
    </source>
</reference>
<sequence length="90" mass="9870">MLWTCCWKTSDEPEGLRTAQKRKRILLRLMDEHGWESDGTTATYATPHVAVHAMCTASGHGERPRRSQAISTVHTAIPGVQPDSSATQGP</sequence>
<dbReference type="EMBL" id="BAAASJ010000119">
    <property type="protein sequence ID" value="GAA2660865.1"/>
    <property type="molecule type" value="Genomic_DNA"/>
</dbReference>
<dbReference type="Proteomes" id="UP001500151">
    <property type="component" value="Unassembled WGS sequence"/>
</dbReference>
<name>A0ABN3RU46_9ACTN</name>
<accession>A0ABN3RU46</accession>
<evidence type="ECO:0000313" key="2">
    <source>
        <dbReference type="Proteomes" id="UP001500151"/>
    </source>
</evidence>
<comment type="caution">
    <text evidence="1">The sequence shown here is derived from an EMBL/GenBank/DDBJ whole genome shotgun (WGS) entry which is preliminary data.</text>
</comment>
<protein>
    <submittedName>
        <fullName evidence="1">Uncharacterized protein</fullName>
    </submittedName>
</protein>
<evidence type="ECO:0000313" key="1">
    <source>
        <dbReference type="EMBL" id="GAA2660865.1"/>
    </source>
</evidence>